<name>N1PVI4_DOTSN</name>
<gene>
    <name evidence="1" type="ORF">DOTSEDRAFT_69353</name>
</gene>
<reference evidence="1 2" key="2">
    <citation type="journal article" date="2012" name="PLoS Pathog.">
        <title>Diverse lifestyles and strategies of plant pathogenesis encoded in the genomes of eighteen Dothideomycetes fungi.</title>
        <authorList>
            <person name="Ohm R.A."/>
            <person name="Feau N."/>
            <person name="Henrissat B."/>
            <person name="Schoch C.L."/>
            <person name="Horwitz B.A."/>
            <person name="Barry K.W."/>
            <person name="Condon B.J."/>
            <person name="Copeland A.C."/>
            <person name="Dhillon B."/>
            <person name="Glaser F."/>
            <person name="Hesse C.N."/>
            <person name="Kosti I."/>
            <person name="LaButti K."/>
            <person name="Lindquist E.A."/>
            <person name="Lucas S."/>
            <person name="Salamov A.A."/>
            <person name="Bradshaw R.E."/>
            <person name="Ciuffetti L."/>
            <person name="Hamelin R.C."/>
            <person name="Kema G.H.J."/>
            <person name="Lawrence C."/>
            <person name="Scott J.A."/>
            <person name="Spatafora J.W."/>
            <person name="Turgeon B.G."/>
            <person name="de Wit P.J.G.M."/>
            <person name="Zhong S."/>
            <person name="Goodwin S.B."/>
            <person name="Grigoriev I.V."/>
        </authorList>
    </citation>
    <scope>NUCLEOTIDE SEQUENCE [LARGE SCALE GENOMIC DNA]</scope>
    <source>
        <strain evidence="2">NZE10 / CBS 128990</strain>
    </source>
</reference>
<evidence type="ECO:0000313" key="1">
    <source>
        <dbReference type="EMBL" id="EME47387.1"/>
    </source>
</evidence>
<dbReference type="HOGENOM" id="CLU_1992580_0_0_1"/>
<accession>N1PVI4</accession>
<organism evidence="1 2">
    <name type="scientific">Dothistroma septosporum (strain NZE10 / CBS 128990)</name>
    <name type="common">Red band needle blight fungus</name>
    <name type="synonym">Mycosphaerella pini</name>
    <dbReference type="NCBI Taxonomy" id="675120"/>
    <lineage>
        <taxon>Eukaryota</taxon>
        <taxon>Fungi</taxon>
        <taxon>Dikarya</taxon>
        <taxon>Ascomycota</taxon>
        <taxon>Pezizomycotina</taxon>
        <taxon>Dothideomycetes</taxon>
        <taxon>Dothideomycetidae</taxon>
        <taxon>Mycosphaerellales</taxon>
        <taxon>Mycosphaerellaceae</taxon>
        <taxon>Dothistroma</taxon>
    </lineage>
</organism>
<proteinExistence type="predicted"/>
<keyword evidence="2" id="KW-1185">Reference proteome</keyword>
<evidence type="ECO:0000313" key="2">
    <source>
        <dbReference type="Proteomes" id="UP000016933"/>
    </source>
</evidence>
<dbReference type="AlphaFoldDB" id="N1PVI4"/>
<sequence length="125" mass="13820">MSLDKTVPNDASSRIRVSVDARAKVHMGRLASAVVTKREVVQRRPMMALGALQYMFHVRIVWLGGICRTGFGRSYRPRLLRVPSVGDATCKPGSAVIRRCEGVGWLTGESPQAQAVVDRTRRTDL</sequence>
<protein>
    <submittedName>
        <fullName evidence="1">Uncharacterized protein</fullName>
    </submittedName>
</protein>
<dbReference type="Proteomes" id="UP000016933">
    <property type="component" value="Unassembled WGS sequence"/>
</dbReference>
<dbReference type="EMBL" id="KB446536">
    <property type="protein sequence ID" value="EME47387.1"/>
    <property type="molecule type" value="Genomic_DNA"/>
</dbReference>
<reference evidence="2" key="1">
    <citation type="journal article" date="2012" name="PLoS Genet.">
        <title>The genomes of the fungal plant pathogens Cladosporium fulvum and Dothistroma septosporum reveal adaptation to different hosts and lifestyles but also signatures of common ancestry.</title>
        <authorList>
            <person name="de Wit P.J.G.M."/>
            <person name="van der Burgt A."/>
            <person name="Oekmen B."/>
            <person name="Stergiopoulos I."/>
            <person name="Abd-Elsalam K.A."/>
            <person name="Aerts A.L."/>
            <person name="Bahkali A.H."/>
            <person name="Beenen H.G."/>
            <person name="Chettri P."/>
            <person name="Cox M.P."/>
            <person name="Datema E."/>
            <person name="de Vries R.P."/>
            <person name="Dhillon B."/>
            <person name="Ganley A.R."/>
            <person name="Griffiths S.A."/>
            <person name="Guo Y."/>
            <person name="Hamelin R.C."/>
            <person name="Henrissat B."/>
            <person name="Kabir M.S."/>
            <person name="Jashni M.K."/>
            <person name="Kema G."/>
            <person name="Klaubauf S."/>
            <person name="Lapidus A."/>
            <person name="Levasseur A."/>
            <person name="Lindquist E."/>
            <person name="Mehrabi R."/>
            <person name="Ohm R.A."/>
            <person name="Owen T.J."/>
            <person name="Salamov A."/>
            <person name="Schwelm A."/>
            <person name="Schijlen E."/>
            <person name="Sun H."/>
            <person name="van den Burg H.A."/>
            <person name="van Ham R.C.H.J."/>
            <person name="Zhang S."/>
            <person name="Goodwin S.B."/>
            <person name="Grigoriev I.V."/>
            <person name="Collemare J."/>
            <person name="Bradshaw R.E."/>
        </authorList>
    </citation>
    <scope>NUCLEOTIDE SEQUENCE [LARGE SCALE GENOMIC DNA]</scope>
    <source>
        <strain evidence="2">NZE10 / CBS 128990</strain>
    </source>
</reference>